<organism evidence="10">
    <name type="scientific">Eiseniibacteriota bacterium</name>
    <dbReference type="NCBI Taxonomy" id="2212470"/>
    <lineage>
        <taxon>Bacteria</taxon>
        <taxon>Candidatus Eiseniibacteriota</taxon>
    </lineage>
</organism>
<evidence type="ECO:0000259" key="8">
    <source>
        <dbReference type="Pfam" id="PF02687"/>
    </source>
</evidence>
<accession>A0A832I0P7</accession>
<comment type="caution">
    <text evidence="10">The sequence shown here is derived from an EMBL/GenBank/DDBJ whole genome shotgun (WGS) entry which is preliminary data.</text>
</comment>
<feature type="domain" description="ABC3 transporter permease C-terminal" evidence="8">
    <location>
        <begin position="302"/>
        <end position="414"/>
    </location>
</feature>
<dbReference type="EMBL" id="DSQF01000012">
    <property type="protein sequence ID" value="HGZ42857.1"/>
    <property type="molecule type" value="Genomic_DNA"/>
</dbReference>
<comment type="similarity">
    <text evidence="6">Belongs to the ABC-4 integral membrane protein family.</text>
</comment>
<dbReference type="InterPro" id="IPR025857">
    <property type="entry name" value="MacB_PCD"/>
</dbReference>
<dbReference type="PANTHER" id="PTHR30572">
    <property type="entry name" value="MEMBRANE COMPONENT OF TRANSPORTER-RELATED"/>
    <property type="match status" value="1"/>
</dbReference>
<keyword evidence="5 7" id="KW-0472">Membrane</keyword>
<dbReference type="GO" id="GO:0022857">
    <property type="term" value="F:transmembrane transporter activity"/>
    <property type="evidence" value="ECO:0007669"/>
    <property type="project" value="TreeGrafter"/>
</dbReference>
<evidence type="ECO:0000256" key="5">
    <source>
        <dbReference type="ARBA" id="ARBA00023136"/>
    </source>
</evidence>
<comment type="subcellular location">
    <subcellularLocation>
        <location evidence="1">Cell membrane</location>
        <topology evidence="1">Multi-pass membrane protein</topology>
    </subcellularLocation>
</comment>
<dbReference type="PANTHER" id="PTHR30572:SF4">
    <property type="entry name" value="ABC TRANSPORTER PERMEASE YTRF"/>
    <property type="match status" value="1"/>
</dbReference>
<evidence type="ECO:0000313" key="10">
    <source>
        <dbReference type="EMBL" id="HGZ42857.1"/>
    </source>
</evidence>
<proteinExistence type="inferred from homology"/>
<feature type="transmembrane region" description="Helical" evidence="7">
    <location>
        <begin position="38"/>
        <end position="58"/>
    </location>
</feature>
<dbReference type="GO" id="GO:0005886">
    <property type="term" value="C:plasma membrane"/>
    <property type="evidence" value="ECO:0007669"/>
    <property type="project" value="UniProtKB-SubCell"/>
</dbReference>
<evidence type="ECO:0000256" key="4">
    <source>
        <dbReference type="ARBA" id="ARBA00022989"/>
    </source>
</evidence>
<dbReference type="InterPro" id="IPR003838">
    <property type="entry name" value="ABC3_permease_C"/>
</dbReference>
<feature type="transmembrane region" description="Helical" evidence="7">
    <location>
        <begin position="381"/>
        <end position="401"/>
    </location>
</feature>
<dbReference type="InterPro" id="IPR050250">
    <property type="entry name" value="Macrolide_Exporter_MacB"/>
</dbReference>
<keyword evidence="4 7" id="KW-1133">Transmembrane helix</keyword>
<evidence type="ECO:0000256" key="7">
    <source>
        <dbReference type="SAM" id="Phobius"/>
    </source>
</evidence>
<evidence type="ECO:0000256" key="6">
    <source>
        <dbReference type="ARBA" id="ARBA00038076"/>
    </source>
</evidence>
<keyword evidence="2" id="KW-1003">Cell membrane</keyword>
<evidence type="ECO:0000256" key="2">
    <source>
        <dbReference type="ARBA" id="ARBA00022475"/>
    </source>
</evidence>
<sequence>MRPAVDAAAPRAPHRTLNLRESAGIALGAIRANKLRSFLTLLGTIIGVMSVIAVVSFVEGMNRYVSEKLLAAGSNVFSIDKFGLITSQEAYEEAMRRPDVTPDDADVLRASMRHATLVVANGFTRAAVRYRDKVVRGVSVRGRGAGYEVIDDLAIEAGRHLSEYDDQRRRLVAVIGPEIAEELFPGLDPVGRTIRVGNYAFEVVGVTVAKGKVLGQSQDRFVAVPIRTFVKYMVERPSIEIAIKSRDQASLELAQAEARTLMRARHRLRPNEPDDFAITTSDTFMELYRNLTGGIFVVAIGVSAISLVVGGIVIMNIMLVSVTERTREIGVRMALGARRRDILAQFLVESTTLSLAGGVLGIVLGVSLALIVGAVSPLPAAVSLPALAMGILMSTFVGVFFGSYPAARAARLDPIEALRYE</sequence>
<evidence type="ECO:0000256" key="1">
    <source>
        <dbReference type="ARBA" id="ARBA00004651"/>
    </source>
</evidence>
<protein>
    <submittedName>
        <fullName evidence="10">FtsX-like permease family protein</fullName>
    </submittedName>
</protein>
<feature type="domain" description="MacB-like periplasmic core" evidence="9">
    <location>
        <begin position="37"/>
        <end position="260"/>
    </location>
</feature>
<evidence type="ECO:0000256" key="3">
    <source>
        <dbReference type="ARBA" id="ARBA00022692"/>
    </source>
</evidence>
<feature type="transmembrane region" description="Helical" evidence="7">
    <location>
        <begin position="342"/>
        <end position="375"/>
    </location>
</feature>
<name>A0A832I0P7_UNCEI</name>
<dbReference type="AlphaFoldDB" id="A0A832I0P7"/>
<dbReference type="Pfam" id="PF12704">
    <property type="entry name" value="MacB_PCD"/>
    <property type="match status" value="1"/>
</dbReference>
<evidence type="ECO:0000259" key="9">
    <source>
        <dbReference type="Pfam" id="PF12704"/>
    </source>
</evidence>
<keyword evidence="3 7" id="KW-0812">Transmembrane</keyword>
<reference evidence="10" key="1">
    <citation type="journal article" date="2020" name="mSystems">
        <title>Genome- and Community-Level Interaction Insights into Carbon Utilization and Element Cycling Functions of Hydrothermarchaeota in Hydrothermal Sediment.</title>
        <authorList>
            <person name="Zhou Z."/>
            <person name="Liu Y."/>
            <person name="Xu W."/>
            <person name="Pan J."/>
            <person name="Luo Z.H."/>
            <person name="Li M."/>
        </authorList>
    </citation>
    <scope>NUCLEOTIDE SEQUENCE [LARGE SCALE GENOMIC DNA]</scope>
    <source>
        <strain evidence="10">SpSt-381</strain>
    </source>
</reference>
<feature type="transmembrane region" description="Helical" evidence="7">
    <location>
        <begin position="295"/>
        <end position="322"/>
    </location>
</feature>
<dbReference type="Pfam" id="PF02687">
    <property type="entry name" value="FtsX"/>
    <property type="match status" value="1"/>
</dbReference>
<gene>
    <name evidence="10" type="ORF">ENR23_05415</name>
</gene>